<accession>A0A2K8L4S9</accession>
<gene>
    <name evidence="1" type="ORF">Ga0123462_1380</name>
</gene>
<dbReference type="Proteomes" id="UP000231637">
    <property type="component" value="Chromosome"/>
</dbReference>
<reference evidence="1 2" key="1">
    <citation type="submission" date="2016-12" db="EMBL/GenBank/DDBJ databases">
        <title>Isolation and genomic insights into novel planktonic Zetaproteobacteria from stratified waters of the Chesapeake Bay.</title>
        <authorList>
            <person name="McAllister S.M."/>
            <person name="Kato S."/>
            <person name="Chan C.S."/>
            <person name="Chiu B.K."/>
            <person name="Field E.K."/>
        </authorList>
    </citation>
    <scope>NUCLEOTIDE SEQUENCE [LARGE SCALE GENOMIC DNA]</scope>
    <source>
        <strain evidence="1 2">CP-8</strain>
    </source>
</reference>
<dbReference type="KEGG" id="mfn:Ga0123462_1380"/>
<proteinExistence type="predicted"/>
<protein>
    <submittedName>
        <fullName evidence="1">Uncharacterized protein</fullName>
    </submittedName>
</protein>
<organism evidence="1 2">
    <name type="scientific">Mariprofundus ferrinatatus</name>
    <dbReference type="NCBI Taxonomy" id="1921087"/>
    <lineage>
        <taxon>Bacteria</taxon>
        <taxon>Pseudomonadati</taxon>
        <taxon>Pseudomonadota</taxon>
        <taxon>Candidatius Mariprofundia</taxon>
        <taxon>Mariprofundales</taxon>
        <taxon>Mariprofundaceae</taxon>
        <taxon>Mariprofundus</taxon>
    </lineage>
</organism>
<dbReference type="AlphaFoldDB" id="A0A2K8L4S9"/>
<sequence length="138" mass="16081">MLKVAFWLTVIGFSVWTGAQVFHAHYINWKIEDVFHGVVKNMRDASGVEIREQLPKLYKINYLAPSDLPEEFRDNLLIRREGELLEISSVYSVVIWPFGPVQQLDESGEYDPDQLEGMDIVRDKSRIDIKFEPYAFSE</sequence>
<dbReference type="EMBL" id="CP018800">
    <property type="protein sequence ID" value="ATX82243.1"/>
    <property type="molecule type" value="Genomic_DNA"/>
</dbReference>
<evidence type="ECO:0000313" key="2">
    <source>
        <dbReference type="Proteomes" id="UP000231637"/>
    </source>
</evidence>
<keyword evidence="2" id="KW-1185">Reference proteome</keyword>
<name>A0A2K8L4S9_9PROT</name>
<evidence type="ECO:0000313" key="1">
    <source>
        <dbReference type="EMBL" id="ATX82243.1"/>
    </source>
</evidence>